<feature type="domain" description="HTH gntR-type" evidence="4">
    <location>
        <begin position="16"/>
        <end position="83"/>
    </location>
</feature>
<keyword evidence="6" id="KW-1185">Reference proteome</keyword>
<proteinExistence type="predicted"/>
<dbReference type="Gene3D" id="1.10.10.10">
    <property type="entry name" value="Winged helix-like DNA-binding domain superfamily/Winged helix DNA-binding domain"/>
    <property type="match status" value="1"/>
</dbReference>
<dbReference type="SMART" id="SM00895">
    <property type="entry name" value="FCD"/>
    <property type="match status" value="1"/>
</dbReference>
<dbReference type="Pfam" id="PF07729">
    <property type="entry name" value="FCD"/>
    <property type="match status" value="1"/>
</dbReference>
<dbReference type="PANTHER" id="PTHR43537">
    <property type="entry name" value="TRANSCRIPTIONAL REGULATOR, GNTR FAMILY"/>
    <property type="match status" value="1"/>
</dbReference>
<dbReference type="SMART" id="SM00345">
    <property type="entry name" value="HTH_GNTR"/>
    <property type="match status" value="1"/>
</dbReference>
<name>A0A975K6C8_9SPHN</name>
<dbReference type="EMBL" id="CP073910">
    <property type="protein sequence ID" value="QUT05625.1"/>
    <property type="molecule type" value="Genomic_DNA"/>
</dbReference>
<protein>
    <submittedName>
        <fullName evidence="5">FCD domain-containing protein</fullName>
    </submittedName>
</protein>
<dbReference type="GO" id="GO:0003677">
    <property type="term" value="F:DNA binding"/>
    <property type="evidence" value="ECO:0007669"/>
    <property type="project" value="UniProtKB-KW"/>
</dbReference>
<dbReference type="InterPro" id="IPR008920">
    <property type="entry name" value="TF_FadR/GntR_C"/>
</dbReference>
<dbReference type="KEGG" id="spph:KFK14_22165"/>
<evidence type="ECO:0000256" key="2">
    <source>
        <dbReference type="ARBA" id="ARBA00023125"/>
    </source>
</evidence>
<gene>
    <name evidence="5" type="ORF">KFK14_22165</name>
</gene>
<evidence type="ECO:0000256" key="3">
    <source>
        <dbReference type="ARBA" id="ARBA00023163"/>
    </source>
</evidence>
<organism evidence="5 6">
    <name type="scientific">Sphingobium phenoxybenzoativorans</name>
    <dbReference type="NCBI Taxonomy" id="1592790"/>
    <lineage>
        <taxon>Bacteria</taxon>
        <taxon>Pseudomonadati</taxon>
        <taxon>Pseudomonadota</taxon>
        <taxon>Alphaproteobacteria</taxon>
        <taxon>Sphingomonadales</taxon>
        <taxon>Sphingomonadaceae</taxon>
        <taxon>Sphingobium</taxon>
    </lineage>
</organism>
<evidence type="ECO:0000256" key="1">
    <source>
        <dbReference type="ARBA" id="ARBA00023015"/>
    </source>
</evidence>
<dbReference type="AlphaFoldDB" id="A0A975K6C8"/>
<dbReference type="RefSeq" id="WP_212609153.1">
    <property type="nucleotide sequence ID" value="NZ_CP073910.1"/>
</dbReference>
<keyword evidence="1" id="KW-0805">Transcription regulation</keyword>
<keyword evidence="3" id="KW-0804">Transcription</keyword>
<evidence type="ECO:0000259" key="4">
    <source>
        <dbReference type="PROSITE" id="PS50949"/>
    </source>
</evidence>
<dbReference type="PANTHER" id="PTHR43537:SF20">
    <property type="entry name" value="HTH-TYPE TRANSCRIPTIONAL REPRESSOR GLAR"/>
    <property type="match status" value="1"/>
</dbReference>
<dbReference type="InterPro" id="IPR036388">
    <property type="entry name" value="WH-like_DNA-bd_sf"/>
</dbReference>
<dbReference type="InterPro" id="IPR036390">
    <property type="entry name" value="WH_DNA-bd_sf"/>
</dbReference>
<dbReference type="InterPro" id="IPR011711">
    <property type="entry name" value="GntR_C"/>
</dbReference>
<sequence length="238" mass="26079">MERAIRVEDSGPQISRSQASDAYEAIRGGIVSGRHAPDKKLKIQDLANELAVSPGAVREALSRLVPEQLVVSRDQRGFSVAPLSIGDLEDLTDLRCEIETICLRRSVAYGDVNWEVGILASAHRLRVTQLMKGEGELLVNPSWVKAHATFHTALVAGCGSRRLIALHAQLYEQSERYRGLAAHYETGRDIDHEHQRIVDMALARDSEGLVDATLSHMRATTRSIVQAVKAKDSTVGPA</sequence>
<dbReference type="SUPFAM" id="SSF46785">
    <property type="entry name" value="Winged helix' DNA-binding domain"/>
    <property type="match status" value="1"/>
</dbReference>
<reference evidence="5" key="1">
    <citation type="submission" date="2021-04" db="EMBL/GenBank/DDBJ databases">
        <title>Isolation of p-tert-butylphenol degrading bacteria Sphingobium phenoxybenzoativorans Tas13 from active sludge.</title>
        <authorList>
            <person name="Li Y."/>
        </authorList>
    </citation>
    <scope>NUCLEOTIDE SEQUENCE</scope>
    <source>
        <strain evidence="5">Tas13</strain>
    </source>
</reference>
<evidence type="ECO:0000313" key="6">
    <source>
        <dbReference type="Proteomes" id="UP000681425"/>
    </source>
</evidence>
<accession>A0A975K6C8</accession>
<dbReference type="GO" id="GO:0003700">
    <property type="term" value="F:DNA-binding transcription factor activity"/>
    <property type="evidence" value="ECO:0007669"/>
    <property type="project" value="InterPro"/>
</dbReference>
<dbReference type="Pfam" id="PF00392">
    <property type="entry name" value="GntR"/>
    <property type="match status" value="1"/>
</dbReference>
<evidence type="ECO:0000313" key="5">
    <source>
        <dbReference type="EMBL" id="QUT05625.1"/>
    </source>
</evidence>
<dbReference type="PROSITE" id="PS50949">
    <property type="entry name" value="HTH_GNTR"/>
    <property type="match status" value="1"/>
</dbReference>
<keyword evidence="2" id="KW-0238">DNA-binding</keyword>
<dbReference type="SUPFAM" id="SSF48008">
    <property type="entry name" value="GntR ligand-binding domain-like"/>
    <property type="match status" value="1"/>
</dbReference>
<dbReference type="Proteomes" id="UP000681425">
    <property type="component" value="Chromosome"/>
</dbReference>
<dbReference type="InterPro" id="IPR000524">
    <property type="entry name" value="Tscrpt_reg_HTH_GntR"/>
</dbReference>
<dbReference type="Gene3D" id="1.20.120.530">
    <property type="entry name" value="GntR ligand-binding domain-like"/>
    <property type="match status" value="1"/>
</dbReference>